<keyword evidence="3" id="KW-1185">Reference proteome</keyword>
<dbReference type="InterPro" id="IPR029052">
    <property type="entry name" value="Metallo-depent_PP-like"/>
</dbReference>
<dbReference type="GO" id="GO:0016020">
    <property type="term" value="C:membrane"/>
    <property type="evidence" value="ECO:0007669"/>
    <property type="project" value="GOC"/>
</dbReference>
<sequence>MTAARPSSHPALRPALTAAGGLAAAGAAAGVWGAGIEPHLFTVRRFELPLLPAGHRDIRVLHVSDLHLAAWQRHKMAWVARLRRLEPDFIVNTGDSFGGQTLPQVLRTFDGLLDVPGAFVLGSNDYYGPRFKNPLRYLTKPSEGSSGHGRPNLPTAQLVAAFEDRGWARLDNRSARVSINGTRISLAGLGDAHIGLDRPGPAGPEFDPAAELRLGVTHAPYTRALDPLVDAGAQALFAGHTHGGQIRIPFWGAPVTNCDLPRDQARGLVDYRGVPLEISAGLGFSVFAPVRFASPPEVSLVTFTAP</sequence>
<evidence type="ECO:0000313" key="3">
    <source>
        <dbReference type="Proteomes" id="UP000469215"/>
    </source>
</evidence>
<dbReference type="InterPro" id="IPR004843">
    <property type="entry name" value="Calcineurin-like_PHP"/>
</dbReference>
<dbReference type="Gene3D" id="3.60.21.10">
    <property type="match status" value="1"/>
</dbReference>
<proteinExistence type="predicted"/>
<reference evidence="2 3" key="1">
    <citation type="submission" date="2020-01" db="EMBL/GenBank/DDBJ databases">
        <authorList>
            <person name="Deng T."/>
        </authorList>
    </citation>
    <scope>NUCLEOTIDE SEQUENCE [LARGE SCALE GENOMIC DNA]</scope>
    <source>
        <strain evidence="2 3">5221</strain>
    </source>
</reference>
<organism evidence="2 3">
    <name type="scientific">Brevibacterium rongguiense</name>
    <dbReference type="NCBI Taxonomy" id="2695267"/>
    <lineage>
        <taxon>Bacteria</taxon>
        <taxon>Bacillati</taxon>
        <taxon>Actinomycetota</taxon>
        <taxon>Actinomycetes</taxon>
        <taxon>Micrococcales</taxon>
        <taxon>Brevibacteriaceae</taxon>
        <taxon>Brevibacterium</taxon>
    </lineage>
</organism>
<dbReference type="InterPro" id="IPR051158">
    <property type="entry name" value="Metallophosphoesterase_sf"/>
</dbReference>
<comment type="caution">
    <text evidence="2">The sequence shown here is derived from an EMBL/GenBank/DDBJ whole genome shotgun (WGS) entry which is preliminary data.</text>
</comment>
<evidence type="ECO:0000313" key="2">
    <source>
        <dbReference type="EMBL" id="MYM19232.1"/>
    </source>
</evidence>
<dbReference type="RefSeq" id="WP_160952666.1">
    <property type="nucleotide sequence ID" value="NZ_WWEQ01000012.1"/>
</dbReference>
<gene>
    <name evidence="2" type="ORF">GSY69_04420</name>
</gene>
<dbReference type="PANTHER" id="PTHR31302:SF20">
    <property type="entry name" value="CONSERVED PROTEIN"/>
    <property type="match status" value="1"/>
</dbReference>
<dbReference type="PANTHER" id="PTHR31302">
    <property type="entry name" value="TRANSMEMBRANE PROTEIN WITH METALLOPHOSPHOESTERASE DOMAIN-RELATED"/>
    <property type="match status" value="1"/>
</dbReference>
<accession>A0A6N9H6Q8</accession>
<dbReference type="GO" id="GO:0009245">
    <property type="term" value="P:lipid A biosynthetic process"/>
    <property type="evidence" value="ECO:0007669"/>
    <property type="project" value="TreeGrafter"/>
</dbReference>
<protein>
    <submittedName>
        <fullName evidence="2">Metallophosphoesterase</fullName>
    </submittedName>
</protein>
<dbReference type="EMBL" id="WWEQ01000012">
    <property type="protein sequence ID" value="MYM19232.1"/>
    <property type="molecule type" value="Genomic_DNA"/>
</dbReference>
<feature type="domain" description="Calcineurin-like phosphoesterase" evidence="1">
    <location>
        <begin position="58"/>
        <end position="242"/>
    </location>
</feature>
<dbReference type="Proteomes" id="UP000469215">
    <property type="component" value="Unassembled WGS sequence"/>
</dbReference>
<dbReference type="SUPFAM" id="SSF56300">
    <property type="entry name" value="Metallo-dependent phosphatases"/>
    <property type="match status" value="1"/>
</dbReference>
<dbReference type="GO" id="GO:0008758">
    <property type="term" value="F:UDP-2,3-diacylglucosamine hydrolase activity"/>
    <property type="evidence" value="ECO:0007669"/>
    <property type="project" value="TreeGrafter"/>
</dbReference>
<dbReference type="Pfam" id="PF00149">
    <property type="entry name" value="Metallophos"/>
    <property type="match status" value="1"/>
</dbReference>
<name>A0A6N9H6Q8_9MICO</name>
<evidence type="ECO:0000259" key="1">
    <source>
        <dbReference type="Pfam" id="PF00149"/>
    </source>
</evidence>
<dbReference type="AlphaFoldDB" id="A0A6N9H6Q8"/>